<keyword evidence="3" id="KW-1185">Reference proteome</keyword>
<gene>
    <name evidence="2" type="ORF">D1O30_16405</name>
</gene>
<dbReference type="Proteomes" id="UP000268623">
    <property type="component" value="Unassembled WGS sequence"/>
</dbReference>
<feature type="region of interest" description="Disordered" evidence="1">
    <location>
        <begin position="62"/>
        <end position="87"/>
    </location>
</feature>
<evidence type="ECO:0000313" key="2">
    <source>
        <dbReference type="EMBL" id="RNJ50928.1"/>
    </source>
</evidence>
<feature type="compositionally biased region" description="Low complexity" evidence="1">
    <location>
        <begin position="71"/>
        <end position="87"/>
    </location>
</feature>
<reference evidence="2 3" key="1">
    <citation type="submission" date="2018-08" db="EMBL/GenBank/DDBJ databases">
        <title>Genome sequence of Methylocystis hirsuta CSC1, a methanotroph able to accumulate PHAs.</title>
        <authorList>
            <person name="Bordel S."/>
            <person name="Rodriguez E."/>
            <person name="Gancedo J."/>
            <person name="Munoz R."/>
        </authorList>
    </citation>
    <scope>NUCLEOTIDE SEQUENCE [LARGE SCALE GENOMIC DNA]</scope>
    <source>
        <strain evidence="2 3">CSC1</strain>
    </source>
</reference>
<proteinExistence type="predicted"/>
<organism evidence="2 3">
    <name type="scientific">Methylocystis hirsuta</name>
    <dbReference type="NCBI Taxonomy" id="369798"/>
    <lineage>
        <taxon>Bacteria</taxon>
        <taxon>Pseudomonadati</taxon>
        <taxon>Pseudomonadota</taxon>
        <taxon>Alphaproteobacteria</taxon>
        <taxon>Hyphomicrobiales</taxon>
        <taxon>Methylocystaceae</taxon>
        <taxon>Methylocystis</taxon>
    </lineage>
</organism>
<accession>A0A3M9XV46</accession>
<evidence type="ECO:0000313" key="3">
    <source>
        <dbReference type="Proteomes" id="UP000268623"/>
    </source>
</evidence>
<dbReference type="RefSeq" id="WP_123176832.1">
    <property type="nucleotide sequence ID" value="NZ_QWDD01000001.1"/>
</dbReference>
<evidence type="ECO:0000256" key="1">
    <source>
        <dbReference type="SAM" id="MobiDB-lite"/>
    </source>
</evidence>
<dbReference type="EMBL" id="QWDD01000001">
    <property type="protein sequence ID" value="RNJ50928.1"/>
    <property type="molecule type" value="Genomic_DNA"/>
</dbReference>
<dbReference type="OrthoDB" id="7652274at2"/>
<protein>
    <submittedName>
        <fullName evidence="2">Uncharacterized protein</fullName>
    </submittedName>
</protein>
<dbReference type="AlphaFoldDB" id="A0A3M9XV46"/>
<sequence>MAEKEAPKQPTHRAYSVIRREGQDDFWLNVGLVFPHKDGGGFNIMLQAFPLDGKIVCREITDDDKDDAPAQRRQSNGGRSSQGSHRR</sequence>
<name>A0A3M9XV46_9HYPH</name>
<comment type="caution">
    <text evidence="2">The sequence shown here is derived from an EMBL/GenBank/DDBJ whole genome shotgun (WGS) entry which is preliminary data.</text>
</comment>